<dbReference type="InterPro" id="IPR005749">
    <property type="entry name" value="Ribosomal_uL15_bac-type"/>
</dbReference>
<accession>A0A0F9UUV3</accession>
<sequence length="147" mass="15552">MKLDEILKAGRRNKRSKRVGRGTGSGMGKTSGRGHKGMGARAGSGKRLGYEGGQNPTLARIPKRGFSNVQFRKPRQIVNVACLEAFEDGAHVDAEAMSKARLIDDASIPVKVLGNGELTKKLTVVASAFSAKASEKIQQAGGSCQNN</sequence>
<dbReference type="EMBL" id="LAZR01000539">
    <property type="protein sequence ID" value="KKN64946.1"/>
    <property type="molecule type" value="Genomic_DNA"/>
</dbReference>
<comment type="caution">
    <text evidence="6">The sequence shown here is derived from an EMBL/GenBank/DDBJ whole genome shotgun (WGS) entry which is preliminary data.</text>
</comment>
<comment type="similarity">
    <text evidence="1">Belongs to the universal ribosomal protein uL15 family.</text>
</comment>
<proteinExistence type="inferred from homology"/>
<evidence type="ECO:0000313" key="6">
    <source>
        <dbReference type="EMBL" id="KKN64946.1"/>
    </source>
</evidence>
<dbReference type="PANTHER" id="PTHR12934:SF11">
    <property type="entry name" value="LARGE RIBOSOMAL SUBUNIT PROTEIN UL15M"/>
    <property type="match status" value="1"/>
</dbReference>
<feature type="domain" description="Large ribosomal subunit protein uL15/eL18" evidence="5">
    <location>
        <begin position="78"/>
        <end position="145"/>
    </location>
</feature>
<evidence type="ECO:0000259" key="5">
    <source>
        <dbReference type="Pfam" id="PF00828"/>
    </source>
</evidence>
<name>A0A0F9UUV3_9ZZZZ</name>
<organism evidence="6">
    <name type="scientific">marine sediment metagenome</name>
    <dbReference type="NCBI Taxonomy" id="412755"/>
    <lineage>
        <taxon>unclassified sequences</taxon>
        <taxon>metagenomes</taxon>
        <taxon>ecological metagenomes</taxon>
    </lineage>
</organism>
<feature type="compositionally biased region" description="Gly residues" evidence="4">
    <location>
        <begin position="21"/>
        <end position="31"/>
    </location>
</feature>
<feature type="region of interest" description="Disordered" evidence="4">
    <location>
        <begin position="1"/>
        <end position="61"/>
    </location>
</feature>
<dbReference type="PROSITE" id="PS00475">
    <property type="entry name" value="RIBOSOMAL_L15"/>
    <property type="match status" value="1"/>
</dbReference>
<dbReference type="GO" id="GO:0003735">
    <property type="term" value="F:structural constituent of ribosome"/>
    <property type="evidence" value="ECO:0007669"/>
    <property type="project" value="InterPro"/>
</dbReference>
<evidence type="ECO:0000256" key="1">
    <source>
        <dbReference type="ARBA" id="ARBA00007320"/>
    </source>
</evidence>
<dbReference type="InterPro" id="IPR021131">
    <property type="entry name" value="Ribosomal_uL15/eL18"/>
</dbReference>
<gene>
    <name evidence="6" type="ORF">LCGC14_0486430</name>
</gene>
<dbReference type="AlphaFoldDB" id="A0A0F9UUV3"/>
<dbReference type="Pfam" id="PF00828">
    <property type="entry name" value="Ribosomal_L27A"/>
    <property type="match status" value="1"/>
</dbReference>
<dbReference type="InterPro" id="IPR001196">
    <property type="entry name" value="Ribosomal_uL15_CS"/>
</dbReference>
<dbReference type="HAMAP" id="MF_01341">
    <property type="entry name" value="Ribosomal_uL15"/>
    <property type="match status" value="1"/>
</dbReference>
<evidence type="ECO:0000256" key="3">
    <source>
        <dbReference type="ARBA" id="ARBA00023274"/>
    </source>
</evidence>
<dbReference type="GO" id="GO:0006412">
    <property type="term" value="P:translation"/>
    <property type="evidence" value="ECO:0007669"/>
    <property type="project" value="InterPro"/>
</dbReference>
<dbReference type="SUPFAM" id="SSF52080">
    <property type="entry name" value="Ribosomal proteins L15p and L18e"/>
    <property type="match status" value="1"/>
</dbReference>
<dbReference type="Gene3D" id="3.100.10.10">
    <property type="match status" value="1"/>
</dbReference>
<dbReference type="NCBIfam" id="TIGR01071">
    <property type="entry name" value="rplO_bact"/>
    <property type="match status" value="1"/>
</dbReference>
<reference evidence="6" key="1">
    <citation type="journal article" date="2015" name="Nature">
        <title>Complex archaea that bridge the gap between prokaryotes and eukaryotes.</title>
        <authorList>
            <person name="Spang A."/>
            <person name="Saw J.H."/>
            <person name="Jorgensen S.L."/>
            <person name="Zaremba-Niedzwiedzka K."/>
            <person name="Martijn J."/>
            <person name="Lind A.E."/>
            <person name="van Eijk R."/>
            <person name="Schleper C."/>
            <person name="Guy L."/>
            <person name="Ettema T.J."/>
        </authorList>
    </citation>
    <scope>NUCLEOTIDE SEQUENCE</scope>
</reference>
<evidence type="ECO:0000256" key="4">
    <source>
        <dbReference type="SAM" id="MobiDB-lite"/>
    </source>
</evidence>
<dbReference type="GO" id="GO:0022625">
    <property type="term" value="C:cytosolic large ribosomal subunit"/>
    <property type="evidence" value="ECO:0007669"/>
    <property type="project" value="TreeGrafter"/>
</dbReference>
<evidence type="ECO:0000256" key="2">
    <source>
        <dbReference type="ARBA" id="ARBA00022980"/>
    </source>
</evidence>
<dbReference type="PANTHER" id="PTHR12934">
    <property type="entry name" value="50S RIBOSOMAL PROTEIN L15"/>
    <property type="match status" value="1"/>
</dbReference>
<feature type="compositionally biased region" description="Basic residues" evidence="4">
    <location>
        <begin position="9"/>
        <end position="20"/>
    </location>
</feature>
<dbReference type="InterPro" id="IPR036227">
    <property type="entry name" value="Ribosomal_uL15/eL18_sf"/>
</dbReference>
<dbReference type="InterPro" id="IPR030878">
    <property type="entry name" value="Ribosomal_uL15"/>
</dbReference>
<keyword evidence="3" id="KW-0687">Ribonucleoprotein</keyword>
<protein>
    <recommendedName>
        <fullName evidence="5">Large ribosomal subunit protein uL15/eL18 domain-containing protein</fullName>
    </recommendedName>
</protein>
<keyword evidence="2" id="KW-0689">Ribosomal protein</keyword>